<feature type="region of interest" description="Disordered" evidence="1">
    <location>
        <begin position="1"/>
        <end position="21"/>
    </location>
</feature>
<accession>A0A1E5XVZ9</accession>
<evidence type="ECO:0000313" key="3">
    <source>
        <dbReference type="Proteomes" id="UP000095463"/>
    </source>
</evidence>
<gene>
    <name evidence="2" type="ORF">VW23_009985</name>
</gene>
<feature type="compositionally biased region" description="Polar residues" evidence="1">
    <location>
        <begin position="141"/>
        <end position="152"/>
    </location>
</feature>
<sequence length="152" mass="16494">MALNYPNYVIPQPSQTKPTDLLDLWDQGVAQGKADRYEREAPQQFANAAAPLSQFGLTTPPDQLRALFANPHTRPLALQMVQEATQRRADAYASPGQLGGTARTPQPTASTSPYAPYPLPREARPSPPAQRGYAFTGFTGGDSSSPANWERP</sequence>
<keyword evidence="3" id="KW-1185">Reference proteome</keyword>
<name>A0A1E5XVZ9_9HYPH</name>
<comment type="caution">
    <text evidence="2">The sequence shown here is derived from an EMBL/GenBank/DDBJ whole genome shotgun (WGS) entry which is preliminary data.</text>
</comment>
<dbReference type="RefSeq" id="WP_069908102.1">
    <property type="nucleotide sequence ID" value="NZ_LAJE02000056.1"/>
</dbReference>
<reference evidence="2 3" key="1">
    <citation type="journal article" date="2015" name="Genome Announc.">
        <title>Genome Assemblies of Three Soil-Associated Devosia species: D. insulae, D. limi, and D. soli.</title>
        <authorList>
            <person name="Hassan Y.I."/>
            <person name="Lepp D."/>
            <person name="Zhou T."/>
        </authorList>
    </citation>
    <scope>NUCLEOTIDE SEQUENCE [LARGE SCALE GENOMIC DNA]</scope>
    <source>
        <strain evidence="2 3">DS-56</strain>
    </source>
</reference>
<proteinExistence type="predicted"/>
<evidence type="ECO:0000256" key="1">
    <source>
        <dbReference type="SAM" id="MobiDB-lite"/>
    </source>
</evidence>
<feature type="region of interest" description="Disordered" evidence="1">
    <location>
        <begin position="85"/>
        <end position="152"/>
    </location>
</feature>
<organism evidence="2 3">
    <name type="scientific">Devosia insulae DS-56</name>
    <dbReference type="NCBI Taxonomy" id="1116389"/>
    <lineage>
        <taxon>Bacteria</taxon>
        <taxon>Pseudomonadati</taxon>
        <taxon>Pseudomonadota</taxon>
        <taxon>Alphaproteobacteria</taxon>
        <taxon>Hyphomicrobiales</taxon>
        <taxon>Devosiaceae</taxon>
        <taxon>Devosia</taxon>
    </lineage>
</organism>
<dbReference type="EMBL" id="LAJE02000056">
    <property type="protein sequence ID" value="OEO32767.1"/>
    <property type="molecule type" value="Genomic_DNA"/>
</dbReference>
<dbReference type="AlphaFoldDB" id="A0A1E5XVZ9"/>
<dbReference type="OrthoDB" id="7949495at2"/>
<evidence type="ECO:0000313" key="2">
    <source>
        <dbReference type="EMBL" id="OEO32767.1"/>
    </source>
</evidence>
<protein>
    <submittedName>
        <fullName evidence="2">Uncharacterized protein</fullName>
    </submittedName>
</protein>
<feature type="compositionally biased region" description="Polar residues" evidence="1">
    <location>
        <begin position="103"/>
        <end position="113"/>
    </location>
</feature>
<dbReference type="Proteomes" id="UP000095463">
    <property type="component" value="Unassembled WGS sequence"/>
</dbReference>